<evidence type="ECO:0000256" key="1">
    <source>
        <dbReference type="ARBA" id="ARBA00004752"/>
    </source>
</evidence>
<evidence type="ECO:0000256" key="7">
    <source>
        <dbReference type="ARBA" id="ARBA00022984"/>
    </source>
</evidence>
<keyword evidence="5" id="KW-0378">Hydrolase</keyword>
<evidence type="ECO:0000256" key="6">
    <source>
        <dbReference type="ARBA" id="ARBA00022960"/>
    </source>
</evidence>
<evidence type="ECO:0000259" key="10">
    <source>
        <dbReference type="PROSITE" id="PS52029"/>
    </source>
</evidence>
<dbReference type="SUPFAM" id="SSF141523">
    <property type="entry name" value="L,D-transpeptidase catalytic domain-like"/>
    <property type="match status" value="1"/>
</dbReference>
<evidence type="ECO:0000256" key="3">
    <source>
        <dbReference type="ARBA" id="ARBA00022676"/>
    </source>
</evidence>
<dbReference type="InterPro" id="IPR038063">
    <property type="entry name" value="Transpep_catalytic_dom"/>
</dbReference>
<evidence type="ECO:0000256" key="8">
    <source>
        <dbReference type="ARBA" id="ARBA00023316"/>
    </source>
</evidence>
<dbReference type="InterPro" id="IPR050979">
    <property type="entry name" value="LD-transpeptidase"/>
</dbReference>
<comment type="pathway">
    <text evidence="1 9">Cell wall biogenesis; peptidoglycan biosynthesis.</text>
</comment>
<organism evidence="11 12">
    <name type="scientific">Acidovorax benzenivorans</name>
    <dbReference type="NCBI Taxonomy" id="2987520"/>
    <lineage>
        <taxon>Bacteria</taxon>
        <taxon>Pseudomonadati</taxon>
        <taxon>Pseudomonadota</taxon>
        <taxon>Betaproteobacteria</taxon>
        <taxon>Burkholderiales</taxon>
        <taxon>Comamonadaceae</taxon>
        <taxon>Acidovorax</taxon>
    </lineage>
</organism>
<dbReference type="PANTHER" id="PTHR30582">
    <property type="entry name" value="L,D-TRANSPEPTIDASE"/>
    <property type="match status" value="1"/>
</dbReference>
<dbReference type="RefSeq" id="WP_274106632.1">
    <property type="nucleotide sequence ID" value="NZ_JAPCKI010000001.1"/>
</dbReference>
<dbReference type="PANTHER" id="PTHR30582:SF24">
    <property type="entry name" value="L,D-TRANSPEPTIDASE ERFK_SRFK-RELATED"/>
    <property type="match status" value="1"/>
</dbReference>
<feature type="active site" description="Proton donor/acceptor" evidence="9">
    <location>
        <position position="120"/>
    </location>
</feature>
<evidence type="ECO:0000256" key="5">
    <source>
        <dbReference type="ARBA" id="ARBA00022801"/>
    </source>
</evidence>
<protein>
    <submittedName>
        <fullName evidence="11">L,D-transpeptidase</fullName>
    </submittedName>
</protein>
<keyword evidence="4" id="KW-0808">Transferase</keyword>
<evidence type="ECO:0000256" key="9">
    <source>
        <dbReference type="PROSITE-ProRule" id="PRU01373"/>
    </source>
</evidence>
<proteinExistence type="inferred from homology"/>
<feature type="active site" description="Nucleophile" evidence="9">
    <location>
        <position position="136"/>
    </location>
</feature>
<sequence length="165" mass="17429">MAGPEVHIDVAQQRLHLVVDGVTERSYAISTALKGVGERNGSGCTPRGQHRVRAKVGAGCAPGTVFVGRRATGEVYSPELAAAHPGRDWILSRILWLTGCEPGVNRGGAVDTLRRYIYLHGCPDGTPMGVPASHGCVRMANADVMDLFDRVAVGTLVRIEEGAAS</sequence>
<gene>
    <name evidence="11" type="ORF">OIN59_02035</name>
</gene>
<comment type="caution">
    <text evidence="11">The sequence shown here is derived from an EMBL/GenBank/DDBJ whole genome shotgun (WGS) entry which is preliminary data.</text>
</comment>
<reference evidence="11" key="1">
    <citation type="submission" date="2022-10" db="EMBL/GenBank/DDBJ databases">
        <title>Description of microaerobic benzene degrading bacteria.</title>
        <authorList>
            <person name="Bedics A."/>
            <person name="Tancsics A."/>
            <person name="Banerjee S."/>
        </authorList>
    </citation>
    <scope>NUCLEOTIDE SEQUENCE</scope>
    <source>
        <strain evidence="11">D2M1</strain>
    </source>
</reference>
<keyword evidence="3" id="KW-0328">Glycosyltransferase</keyword>
<dbReference type="Pfam" id="PF03734">
    <property type="entry name" value="YkuD"/>
    <property type="match status" value="1"/>
</dbReference>
<evidence type="ECO:0000256" key="4">
    <source>
        <dbReference type="ARBA" id="ARBA00022679"/>
    </source>
</evidence>
<dbReference type="InterPro" id="IPR005490">
    <property type="entry name" value="LD_TPept_cat_dom"/>
</dbReference>
<accession>A0ABT5RR64</accession>
<dbReference type="Proteomes" id="UP001148932">
    <property type="component" value="Unassembled WGS sequence"/>
</dbReference>
<keyword evidence="7 9" id="KW-0573">Peptidoglycan synthesis</keyword>
<evidence type="ECO:0000256" key="2">
    <source>
        <dbReference type="ARBA" id="ARBA00005992"/>
    </source>
</evidence>
<name>A0ABT5RR64_9BURK</name>
<keyword evidence="6 9" id="KW-0133">Cell shape</keyword>
<dbReference type="EMBL" id="JAPCKI010000001">
    <property type="protein sequence ID" value="MDD2176191.1"/>
    <property type="molecule type" value="Genomic_DNA"/>
</dbReference>
<dbReference type="PROSITE" id="PS52029">
    <property type="entry name" value="LD_TPASE"/>
    <property type="match status" value="1"/>
</dbReference>
<comment type="similarity">
    <text evidence="2">Belongs to the YkuD family.</text>
</comment>
<evidence type="ECO:0000313" key="11">
    <source>
        <dbReference type="EMBL" id="MDD2176191.1"/>
    </source>
</evidence>
<dbReference type="Gene3D" id="2.40.440.10">
    <property type="entry name" value="L,D-transpeptidase catalytic domain-like"/>
    <property type="match status" value="1"/>
</dbReference>
<keyword evidence="12" id="KW-1185">Reference proteome</keyword>
<evidence type="ECO:0000313" key="12">
    <source>
        <dbReference type="Proteomes" id="UP001148932"/>
    </source>
</evidence>
<dbReference type="CDD" id="cd16913">
    <property type="entry name" value="YkuD_like"/>
    <property type="match status" value="1"/>
</dbReference>
<keyword evidence="8 9" id="KW-0961">Cell wall biogenesis/degradation</keyword>
<feature type="domain" description="L,D-TPase catalytic" evidence="10">
    <location>
        <begin position="4"/>
        <end position="160"/>
    </location>
</feature>